<dbReference type="InterPro" id="IPR011662">
    <property type="entry name" value="Secretin/TonB_short_N"/>
</dbReference>
<dbReference type="InterPro" id="IPR004846">
    <property type="entry name" value="T2SS/T3SS_dom"/>
</dbReference>
<feature type="compositionally biased region" description="Polar residues" evidence="8">
    <location>
        <begin position="67"/>
        <end position="81"/>
    </location>
</feature>
<evidence type="ECO:0000256" key="1">
    <source>
        <dbReference type="ARBA" id="ARBA00004370"/>
    </source>
</evidence>
<keyword evidence="11" id="KW-1185">Reference proteome</keyword>
<dbReference type="Proteomes" id="UP001589628">
    <property type="component" value="Unassembled WGS sequence"/>
</dbReference>
<dbReference type="InterPro" id="IPR001775">
    <property type="entry name" value="GspD/PilQ"/>
</dbReference>
<evidence type="ECO:0000256" key="3">
    <source>
        <dbReference type="ARBA" id="ARBA00022729"/>
    </source>
</evidence>
<dbReference type="PRINTS" id="PR00811">
    <property type="entry name" value="BCTERIALGSPD"/>
</dbReference>
<organism evidence="10 11">
    <name type="scientific">Balneatrix alpica</name>
    <dbReference type="NCBI Taxonomy" id="75684"/>
    <lineage>
        <taxon>Bacteria</taxon>
        <taxon>Pseudomonadati</taxon>
        <taxon>Pseudomonadota</taxon>
        <taxon>Gammaproteobacteria</taxon>
        <taxon>Oceanospirillales</taxon>
        <taxon>Balneatrichaceae</taxon>
        <taxon>Balneatrix</taxon>
    </lineage>
</organism>
<dbReference type="Pfam" id="PF00263">
    <property type="entry name" value="Secretin"/>
    <property type="match status" value="1"/>
</dbReference>
<dbReference type="NCBIfam" id="TIGR02515">
    <property type="entry name" value="IV_pilus_PilQ"/>
    <property type="match status" value="1"/>
</dbReference>
<feature type="domain" description="Secretin/TonB short N-terminal" evidence="9">
    <location>
        <begin position="276"/>
        <end position="324"/>
    </location>
</feature>
<gene>
    <name evidence="10" type="ORF">ACFFLH_08310</name>
</gene>
<dbReference type="SMART" id="SM00965">
    <property type="entry name" value="STN"/>
    <property type="match status" value="1"/>
</dbReference>
<sequence>MKTTRALVGTAPVLLGLAAWLLALPSWALSLQGVEFSAPGEPFKVTLNFDQVPNKVRTTRSEVPPSTRVSIPAASNSTGQSRWRLDHPQLRGVEVTNQQDGLEVMLDWQDPIAVQARLVGNQLEIVPAGLAAEVGEALIFERGEGGQGKIRIMLPDPATSVQVVEVGEQVEVRLQSELLPDIWQQSYTVADYGTAVNKIDASLERKGKGVLKVRPIKGKRLEALTYQDGLELVVEITPKQEIKQQQAVYRGEKIDLVLQNTDVRRVLQLIAESQGKNVLISDGVEGEISVNFQGVRWDEALDMVLRSRKLSKREQNDIWLIGPANELADFERQELEQQKQVQDLAPLEFEYIQINYAKAAELVAILNNEKGGLLSERGSLVADPRTNILLAQDTAQRLERIRQAVSRLDVPVRQVMIEARVIVATEDFSREIGVRWGGGYGNRNSKGNIWEAGGSLQTLTEAYPAISGSGDKSDDDAVINFPEALAVDLGVSTPGASSFGLGFTSSTTLLNLEISAYESDGKVEVLSQPKLVTTDGKKAKVESGKQLPYQTVEDGEIKIEWRPAVLSLEATPQITPDNKVILDLIISKDTKGEEVANGNFAINTNRLETQVLVDNGETLVLGGVFELDTQRSVIKTPLLGDIPYLGNLFKKRVNSEKKAELLIFITPRLVTDVFDS</sequence>
<evidence type="ECO:0000259" key="9">
    <source>
        <dbReference type="SMART" id="SM00965"/>
    </source>
</evidence>
<keyword evidence="3" id="KW-0732">Signal</keyword>
<comment type="similarity">
    <text evidence="6">Belongs to the bacterial secretin family.</text>
</comment>
<dbReference type="Gene3D" id="3.30.1370.120">
    <property type="match status" value="1"/>
</dbReference>
<dbReference type="InterPro" id="IPR013355">
    <property type="entry name" value="Pilus_4_PilQ"/>
</dbReference>
<evidence type="ECO:0000256" key="7">
    <source>
        <dbReference type="RuleBase" id="RU004004"/>
    </source>
</evidence>
<dbReference type="Gene3D" id="2.60.40.3470">
    <property type="match status" value="1"/>
</dbReference>
<dbReference type="PANTHER" id="PTHR30604:SF1">
    <property type="entry name" value="DNA UTILIZATION PROTEIN HOFQ"/>
    <property type="match status" value="1"/>
</dbReference>
<reference evidence="10 11" key="1">
    <citation type="submission" date="2024-09" db="EMBL/GenBank/DDBJ databases">
        <authorList>
            <person name="Sun Q."/>
            <person name="Mori K."/>
        </authorList>
    </citation>
    <scope>NUCLEOTIDE SEQUENCE [LARGE SCALE GENOMIC DNA]</scope>
    <source>
        <strain evidence="10 11">ATCC 51285</strain>
    </source>
</reference>
<dbReference type="Pfam" id="PF03958">
    <property type="entry name" value="Secretin_N"/>
    <property type="match status" value="1"/>
</dbReference>
<evidence type="ECO:0000256" key="6">
    <source>
        <dbReference type="RuleBase" id="RU004003"/>
    </source>
</evidence>
<dbReference type="Gene3D" id="3.30.1370.130">
    <property type="match status" value="1"/>
</dbReference>
<dbReference type="InterPro" id="IPR051808">
    <property type="entry name" value="Type_IV_pilus_biogenesis"/>
</dbReference>
<keyword evidence="2 7" id="KW-0813">Transport</keyword>
<keyword evidence="5" id="KW-0998">Cell outer membrane</keyword>
<dbReference type="InterPro" id="IPR038591">
    <property type="entry name" value="NolW-like_sf"/>
</dbReference>
<evidence type="ECO:0000313" key="11">
    <source>
        <dbReference type="Proteomes" id="UP001589628"/>
    </source>
</evidence>
<feature type="region of interest" description="Disordered" evidence="8">
    <location>
        <begin position="60"/>
        <end position="81"/>
    </location>
</feature>
<proteinExistence type="inferred from homology"/>
<evidence type="ECO:0000256" key="4">
    <source>
        <dbReference type="ARBA" id="ARBA00023136"/>
    </source>
</evidence>
<dbReference type="InterPro" id="IPR005644">
    <property type="entry name" value="NolW-like"/>
</dbReference>
<protein>
    <submittedName>
        <fullName evidence="10">Type IV pilus secretin PilQ</fullName>
    </submittedName>
</protein>
<evidence type="ECO:0000256" key="2">
    <source>
        <dbReference type="ARBA" id="ARBA00022448"/>
    </source>
</evidence>
<dbReference type="EMBL" id="JBHLZN010000002">
    <property type="protein sequence ID" value="MFB9886409.1"/>
    <property type="molecule type" value="Genomic_DNA"/>
</dbReference>
<evidence type="ECO:0000256" key="8">
    <source>
        <dbReference type="SAM" id="MobiDB-lite"/>
    </source>
</evidence>
<keyword evidence="4" id="KW-0472">Membrane</keyword>
<comment type="caution">
    <text evidence="10">The sequence shown here is derived from an EMBL/GenBank/DDBJ whole genome shotgun (WGS) entry which is preliminary data.</text>
</comment>
<name>A0ABV5ZE69_9GAMM</name>
<comment type="subcellular location">
    <subcellularLocation>
        <location evidence="7">Cell outer membrane</location>
    </subcellularLocation>
    <subcellularLocation>
        <location evidence="1">Membrane</location>
    </subcellularLocation>
</comment>
<dbReference type="RefSeq" id="WP_162157411.1">
    <property type="nucleotide sequence ID" value="NZ_JBHLZN010000002.1"/>
</dbReference>
<accession>A0ABV5ZE69</accession>
<evidence type="ECO:0000313" key="10">
    <source>
        <dbReference type="EMBL" id="MFB9886409.1"/>
    </source>
</evidence>
<dbReference type="PANTHER" id="PTHR30604">
    <property type="entry name" value="PROTEIN TRANSPORT PROTEIN HOFQ"/>
    <property type="match status" value="1"/>
</dbReference>
<evidence type="ECO:0000256" key="5">
    <source>
        <dbReference type="ARBA" id="ARBA00023237"/>
    </source>
</evidence>